<evidence type="ECO:0000256" key="4">
    <source>
        <dbReference type="ARBA" id="ARBA00022729"/>
    </source>
</evidence>
<evidence type="ECO:0000256" key="6">
    <source>
        <dbReference type="ARBA" id="ARBA00023136"/>
    </source>
</evidence>
<keyword evidence="5 7" id="KW-1133">Transmembrane helix</keyword>
<evidence type="ECO:0000256" key="3">
    <source>
        <dbReference type="ARBA" id="ARBA00022692"/>
    </source>
</evidence>
<feature type="transmembrane region" description="Helical" evidence="7">
    <location>
        <begin position="1008"/>
        <end position="1033"/>
    </location>
</feature>
<evidence type="ECO:0000256" key="5">
    <source>
        <dbReference type="ARBA" id="ARBA00022989"/>
    </source>
</evidence>
<dbReference type="EMBL" id="CP110343">
    <property type="protein sequence ID" value="WPX97922.1"/>
    <property type="molecule type" value="Genomic_DNA"/>
</dbReference>
<comment type="subcellular location">
    <subcellularLocation>
        <location evidence="1">Cell membrane</location>
        <topology evidence="1">Multi-pass membrane protein</topology>
    </subcellularLocation>
</comment>
<dbReference type="Pfam" id="PF04610">
    <property type="entry name" value="TrbL"/>
    <property type="match status" value="1"/>
</dbReference>
<name>A0ABZ0UQT4_9RICK</name>
<evidence type="ECO:0000313" key="8">
    <source>
        <dbReference type="EMBL" id="WPX97922.1"/>
    </source>
</evidence>
<evidence type="ECO:0000256" key="1">
    <source>
        <dbReference type="ARBA" id="ARBA00004651"/>
    </source>
</evidence>
<sequence length="1174" mass="126122">MLLFIGSVLLPEYSFAETLPLYSKCIFGYDNKAVPQESVIVTPHGCQSFCDSNCSIFNKDVDPQNFSACYSYCVQGLPYTGNPIIQVATSTTISNSSTTCATQSNSGNVDCSNIGAQTVSKYYYGDAISAIGCPGAILATPESYTPSIQQASGTFSYSQGAKYSEMEISISFETENAVCPNGNLYVTLTPVMSNLFQRAPEGVVGGNAAENALNNDIYNKKLNFSFAANAINAVANFGTTSSDTSAMGEWCPDIDNFESCWNNQSGNNSYTSNSASADTIQQSMMHPCFAGFLSAQANIKGGNSIMGTGNLVEYLYNVDLSYIYGSDHYNPQSDAKADLTTIISYVNNNSMANGSNPIVGCFPQWRLNGPPVPIARSMSEEPISLQVGDSFSITWGGDVFVTTVLYNSNGLLMPISKLSTTSTSDSDMHLNMGPADNAMSSDITRKSGITDLRDLTHLVMNGSSLKADVELSYEAASTSSCTPPALKFTITELLNALTGLTIVSNSGDVFLQMPHFTTGNEGDCGSYRYCQRDSGSRVFEFCTKSSKPIIGLYGNVQQNGIKIQPSTKSQDRKEKRGHLFKCKHVLDPGLPVYTFSGQIDTALGASSIQMPLTYFDNNSDLVLPSNFHPSSSANKAPNQCYSSSNSSGYLGFSGGYQATIQWCGNRQINGQGLQIAIADPSVPLDSLTWHTLRPGASGNNSSSNATNTISIGGEEPDFIITGVKNNMVTIGTEKGTFKETGTLEQDIDYNIYFRLEPDLFHVTRNKYGYITYPPVGQYKFGVSQRYRGVATLTSGNAPQNISWPQAVIQKFLTLMFGSNICSVTQNTQVKDNDTGVVWIVMNEASTIISRYVSVIIAIAIFGAGIGFLAGVTKVSFSEVIAVIARLIIVMLLVQPNTVQQSIAQYSSSKNFTLNELIAKTSICSGLIAASYVTPSIKSDGNGNYQYEPSLNGIFEVTLETWYVLVSSNTWVKVWSLVGVGLCGIMFAGIIITGLVYSLFLVCITMLMYIYLVIGIAVVTIPMPLFAICLLFSSTRPMAYQYGKKFICFALYDVALSAGVTLIDVVITSIVLSTLSFTVCDAIYVLKILGIPFHISSWVPLITTHSPPSASTLLPISAMQGGLALSAVGYVGVGFVKNLLSVIDKIVDPNGGTSGMIVGSVNKIQSQVKESVGIK</sequence>
<organism evidence="8 9">
    <name type="scientific">Candidatus Fokinia crypta</name>
    <dbReference type="NCBI Taxonomy" id="1920990"/>
    <lineage>
        <taxon>Bacteria</taxon>
        <taxon>Pseudomonadati</taxon>
        <taxon>Pseudomonadota</taxon>
        <taxon>Alphaproteobacteria</taxon>
        <taxon>Rickettsiales</taxon>
        <taxon>Candidatus Midichloriaceae</taxon>
        <taxon>Candidatus Fokinia</taxon>
    </lineage>
</organism>
<reference evidence="8" key="1">
    <citation type="submission" date="2022-10" db="EMBL/GenBank/DDBJ databases">
        <title>Host association and intracellularity evolved multiple times independently in the Rickettsiales.</title>
        <authorList>
            <person name="Castelli M."/>
            <person name="Nardi T."/>
            <person name="Gammuto L."/>
            <person name="Bellinzona G."/>
            <person name="Sabaneyeva E."/>
            <person name="Potekhin A."/>
            <person name="Serra V."/>
            <person name="Petroni G."/>
            <person name="Sassera D."/>
        </authorList>
    </citation>
    <scope>NUCLEOTIDE SEQUENCE [LARGE SCALE GENOMIC DNA]</scope>
    <source>
        <strain evidence="8">US_Bl 11III1</strain>
    </source>
</reference>
<keyword evidence="6 7" id="KW-0472">Membrane</keyword>
<evidence type="ECO:0000256" key="7">
    <source>
        <dbReference type="SAM" id="Phobius"/>
    </source>
</evidence>
<keyword evidence="3 7" id="KW-0812">Transmembrane</keyword>
<feature type="transmembrane region" description="Helical" evidence="7">
    <location>
        <begin position="851"/>
        <end position="869"/>
    </location>
</feature>
<keyword evidence="9" id="KW-1185">Reference proteome</keyword>
<accession>A0ABZ0UQT4</accession>
<proteinExistence type="inferred from homology"/>
<dbReference type="Proteomes" id="UP001325140">
    <property type="component" value="Chromosome"/>
</dbReference>
<dbReference type="RefSeq" id="WP_323721901.1">
    <property type="nucleotide sequence ID" value="NZ_CP110343.1"/>
</dbReference>
<feature type="transmembrane region" description="Helical" evidence="7">
    <location>
        <begin position="876"/>
        <end position="893"/>
    </location>
</feature>
<evidence type="ECO:0000313" key="9">
    <source>
        <dbReference type="Proteomes" id="UP001325140"/>
    </source>
</evidence>
<protein>
    <submittedName>
        <fullName evidence="8">VirB6/TrlB type IV secretion protein</fullName>
    </submittedName>
</protein>
<feature type="transmembrane region" description="Helical" evidence="7">
    <location>
        <begin position="973"/>
        <end position="1001"/>
    </location>
</feature>
<evidence type="ECO:0000256" key="2">
    <source>
        <dbReference type="ARBA" id="ARBA00007802"/>
    </source>
</evidence>
<comment type="similarity">
    <text evidence="2">Belongs to the TrbL/VirB6 family.</text>
</comment>
<feature type="transmembrane region" description="Helical" evidence="7">
    <location>
        <begin position="1112"/>
        <end position="1135"/>
    </location>
</feature>
<feature type="transmembrane region" description="Helical" evidence="7">
    <location>
        <begin position="1081"/>
        <end position="1100"/>
    </location>
</feature>
<keyword evidence="4" id="KW-0732">Signal</keyword>
<dbReference type="InterPro" id="IPR007688">
    <property type="entry name" value="Conjugal_tfr_TrbL/VirB6"/>
</dbReference>
<gene>
    <name evidence="8" type="ORF">Fokcrypt_00446</name>
</gene>
<feature type="transmembrane region" description="Helical" evidence="7">
    <location>
        <begin position="1053"/>
        <end position="1074"/>
    </location>
</feature>